<protein>
    <submittedName>
        <fullName evidence="1">Uncharacterized protein</fullName>
    </submittedName>
</protein>
<reference evidence="2" key="1">
    <citation type="submission" date="2014-03" db="EMBL/GenBank/DDBJ databases">
        <title>The Genome Sequence of Puccinia striiformis f. sp. tritici PST-78.</title>
        <authorList>
            <consortium name="The Broad Institute Genome Sequencing Platform"/>
            <person name="Cuomo C."/>
            <person name="Hulbert S."/>
            <person name="Chen X."/>
            <person name="Walker B."/>
            <person name="Young S.K."/>
            <person name="Zeng Q."/>
            <person name="Gargeya S."/>
            <person name="Fitzgerald M."/>
            <person name="Haas B."/>
            <person name="Abouelleil A."/>
            <person name="Alvarado L."/>
            <person name="Arachchi H.M."/>
            <person name="Berlin A.M."/>
            <person name="Chapman S.B."/>
            <person name="Goldberg J."/>
            <person name="Griggs A."/>
            <person name="Gujja S."/>
            <person name="Hansen M."/>
            <person name="Howarth C."/>
            <person name="Imamovic A."/>
            <person name="Larimer J."/>
            <person name="McCowan C."/>
            <person name="Montmayeur A."/>
            <person name="Murphy C."/>
            <person name="Neiman D."/>
            <person name="Pearson M."/>
            <person name="Priest M."/>
            <person name="Roberts A."/>
            <person name="Saif S."/>
            <person name="Shea T."/>
            <person name="Sisk P."/>
            <person name="Sykes S."/>
            <person name="Wortman J."/>
            <person name="Nusbaum C."/>
            <person name="Birren B."/>
        </authorList>
    </citation>
    <scope>NUCLEOTIDE SEQUENCE [LARGE SCALE GENOMIC DNA]</scope>
    <source>
        <strain evidence="2">race PST-78</strain>
    </source>
</reference>
<proteinExistence type="predicted"/>
<dbReference type="AlphaFoldDB" id="A0A0L0VN37"/>
<dbReference type="Proteomes" id="UP000054564">
    <property type="component" value="Unassembled WGS sequence"/>
</dbReference>
<evidence type="ECO:0000313" key="2">
    <source>
        <dbReference type="Proteomes" id="UP000054564"/>
    </source>
</evidence>
<organism evidence="1 2">
    <name type="scientific">Puccinia striiformis f. sp. tritici PST-78</name>
    <dbReference type="NCBI Taxonomy" id="1165861"/>
    <lineage>
        <taxon>Eukaryota</taxon>
        <taxon>Fungi</taxon>
        <taxon>Dikarya</taxon>
        <taxon>Basidiomycota</taxon>
        <taxon>Pucciniomycotina</taxon>
        <taxon>Pucciniomycetes</taxon>
        <taxon>Pucciniales</taxon>
        <taxon>Pucciniaceae</taxon>
        <taxon>Puccinia</taxon>
    </lineage>
</organism>
<evidence type="ECO:0000313" key="1">
    <source>
        <dbReference type="EMBL" id="KNF00671.1"/>
    </source>
</evidence>
<dbReference type="EMBL" id="AJIL01000035">
    <property type="protein sequence ID" value="KNF00671.1"/>
    <property type="molecule type" value="Genomic_DNA"/>
</dbReference>
<name>A0A0L0VN37_9BASI</name>
<comment type="caution">
    <text evidence="1">The sequence shown here is derived from an EMBL/GenBank/DDBJ whole genome shotgun (WGS) entry which is preliminary data.</text>
</comment>
<gene>
    <name evidence="1" type="ORF">PSTG_06084</name>
</gene>
<accession>A0A0L0VN37</accession>
<sequence>MHYQPLCHKIGRASESLTWLSLDTHLIELLRRNGDLARRWNGKLGDLAVQGFHAMLIFVFQDVEDLLISTEALVDREDDNSACAQVNLTHLTSLIESTILLTNKFTKANQLLITALDRRIEKIKREKPDVELYSFEYDQLEGVLCIVIALEENLDNWRGELRLYLFNIKFTKVCSVVL</sequence>
<keyword evidence="2" id="KW-1185">Reference proteome</keyword>